<evidence type="ECO:0000313" key="3">
    <source>
        <dbReference type="Proteomes" id="UP000799757"/>
    </source>
</evidence>
<sequence>MDPGTILRVIELCFVYEVSRQSTTGAKIVDICNTWKYAEDEVQERTLILESCWTRSRYQMKIVQRMAMTMDYELRRLTDMLLQHLASKLSAAYNSLQSVMKKELEPRTGFMGFSSGVKKATYVYRKSALDDIIEDLETWQRRFDPTWYLSIKAATPIIDEELAKARKMERGTIGSSKFTTTSALSTARGLRNALSPEFGRRISIFLPTGQMETMDIPYSIAKAARPSTGHSTGNSTWYIVDSVICRPGSDMKAFSKDVRDLATRLSQVDPLVFGLLSCKGVMYSDTNQPEPEFSFVLRIPQGMEALQSLRQLLLSSDQNISLSQKFRMARELARSISSVHTFNFVHKNIRPESVLCFENVESSQSRAFLVGFDCFRSADGGTNLLGDMDWDKNVYRHPLRQGNHPAESYRIQHDIYSLGVCLLELGIWDSFVMYTPDKARQPCASRVYSDFTTWLQRKRELESPGFTAHNNFLNAVAFRLKDYLVDLAEERLPHRMGDLYTKIVLTCLTCLDGNDDSFEDSLEVRLAEDIPVAVEFLEKRTKLKLAPCNHLLAKSLSLTLYSTRKTRSEPLNMFWFLYLSDELKLLILECVGSESRDDIRNLSSTCRKLRDFLAPTVLENIRLRNSEKSGESLQAIANGLWVECVRHLVYLGIATVPSEDNLDLFPDSVNDALSNLGRFRNLEELMIEFKVNRRYSNDALEDLDNEQDPHTEECEALRVLLERSYDALGRNMGAKPIKSLYLRNIIAHEVWAWMEKPFRSFLGTLEHFTLTLRGYDGLPPGGHAFVNSLENYFFEHLTNVTEFRFSAIEKMPASGPDSHLFLNLTFFTPLPLNPDNMPLLRILKLGHIAINSTVANFIRSHRNTLEEVHLEHCWSDPMAYHRFPWGVFFGDINKGDYPRLTEFSVLPKQTDLPDDFRMLAERLEQSPERRLFAYAYVNLHSYLERDYEADLKAFDRGEDQREFDKLIAITARNDGGLC</sequence>
<gene>
    <name evidence="2" type="ORF">K505DRAFT_419250</name>
</gene>
<protein>
    <recommendedName>
        <fullName evidence="1">Protein kinase domain-containing protein</fullName>
    </recommendedName>
</protein>
<evidence type="ECO:0000259" key="1">
    <source>
        <dbReference type="PROSITE" id="PS50011"/>
    </source>
</evidence>
<dbReference type="Gene3D" id="1.10.510.10">
    <property type="entry name" value="Transferase(Phosphotransferase) domain 1"/>
    <property type="match status" value="1"/>
</dbReference>
<dbReference type="SUPFAM" id="SSF56112">
    <property type="entry name" value="Protein kinase-like (PK-like)"/>
    <property type="match status" value="1"/>
</dbReference>
<evidence type="ECO:0000313" key="2">
    <source>
        <dbReference type="EMBL" id="KAF2791277.1"/>
    </source>
</evidence>
<dbReference type="GO" id="GO:0005524">
    <property type="term" value="F:ATP binding"/>
    <property type="evidence" value="ECO:0007669"/>
    <property type="project" value="InterPro"/>
</dbReference>
<dbReference type="Proteomes" id="UP000799757">
    <property type="component" value="Unassembled WGS sequence"/>
</dbReference>
<dbReference type="EMBL" id="MU002027">
    <property type="protein sequence ID" value="KAF2791277.1"/>
    <property type="molecule type" value="Genomic_DNA"/>
</dbReference>
<organism evidence="2 3">
    <name type="scientific">Melanomma pulvis-pyrius CBS 109.77</name>
    <dbReference type="NCBI Taxonomy" id="1314802"/>
    <lineage>
        <taxon>Eukaryota</taxon>
        <taxon>Fungi</taxon>
        <taxon>Dikarya</taxon>
        <taxon>Ascomycota</taxon>
        <taxon>Pezizomycotina</taxon>
        <taxon>Dothideomycetes</taxon>
        <taxon>Pleosporomycetidae</taxon>
        <taxon>Pleosporales</taxon>
        <taxon>Melanommataceae</taxon>
        <taxon>Melanomma</taxon>
    </lineage>
</organism>
<feature type="domain" description="Protein kinase" evidence="1">
    <location>
        <begin position="162"/>
        <end position="505"/>
    </location>
</feature>
<accession>A0A6A6X5S3</accession>
<dbReference type="InterPro" id="IPR011009">
    <property type="entry name" value="Kinase-like_dom_sf"/>
</dbReference>
<name>A0A6A6X5S3_9PLEO</name>
<dbReference type="PANTHER" id="PTHR37542:SF1">
    <property type="entry name" value="PRION-INHIBITION AND PROPAGATION HELO DOMAIN-CONTAINING PROTEIN"/>
    <property type="match status" value="1"/>
</dbReference>
<dbReference type="PROSITE" id="PS50011">
    <property type="entry name" value="PROTEIN_KINASE_DOM"/>
    <property type="match status" value="1"/>
</dbReference>
<keyword evidence="3" id="KW-1185">Reference proteome</keyword>
<dbReference type="GO" id="GO:0004672">
    <property type="term" value="F:protein kinase activity"/>
    <property type="evidence" value="ECO:0007669"/>
    <property type="project" value="InterPro"/>
</dbReference>
<reference evidence="2" key="1">
    <citation type="journal article" date="2020" name="Stud. Mycol.">
        <title>101 Dothideomycetes genomes: a test case for predicting lifestyles and emergence of pathogens.</title>
        <authorList>
            <person name="Haridas S."/>
            <person name="Albert R."/>
            <person name="Binder M."/>
            <person name="Bloem J."/>
            <person name="Labutti K."/>
            <person name="Salamov A."/>
            <person name="Andreopoulos B."/>
            <person name="Baker S."/>
            <person name="Barry K."/>
            <person name="Bills G."/>
            <person name="Bluhm B."/>
            <person name="Cannon C."/>
            <person name="Castanera R."/>
            <person name="Culley D."/>
            <person name="Daum C."/>
            <person name="Ezra D."/>
            <person name="Gonzalez J."/>
            <person name="Henrissat B."/>
            <person name="Kuo A."/>
            <person name="Liang C."/>
            <person name="Lipzen A."/>
            <person name="Lutzoni F."/>
            <person name="Magnuson J."/>
            <person name="Mondo S."/>
            <person name="Nolan M."/>
            <person name="Ohm R."/>
            <person name="Pangilinan J."/>
            <person name="Park H.-J."/>
            <person name="Ramirez L."/>
            <person name="Alfaro M."/>
            <person name="Sun H."/>
            <person name="Tritt A."/>
            <person name="Yoshinaga Y."/>
            <person name="Zwiers L.-H."/>
            <person name="Turgeon B."/>
            <person name="Goodwin S."/>
            <person name="Spatafora J."/>
            <person name="Crous P."/>
            <person name="Grigoriev I."/>
        </authorList>
    </citation>
    <scope>NUCLEOTIDE SEQUENCE</scope>
    <source>
        <strain evidence="2">CBS 109.77</strain>
    </source>
</reference>
<dbReference type="InterPro" id="IPR000719">
    <property type="entry name" value="Prot_kinase_dom"/>
</dbReference>
<dbReference type="OrthoDB" id="1911848at2759"/>
<dbReference type="PANTHER" id="PTHR37542">
    <property type="entry name" value="HELO DOMAIN-CONTAINING PROTEIN-RELATED"/>
    <property type="match status" value="1"/>
</dbReference>
<dbReference type="AlphaFoldDB" id="A0A6A6X5S3"/>
<proteinExistence type="predicted"/>